<protein>
    <submittedName>
        <fullName evidence="2">Uncharacterized protein</fullName>
    </submittedName>
</protein>
<evidence type="ECO:0000313" key="3">
    <source>
        <dbReference type="Proteomes" id="UP001165243"/>
    </source>
</evidence>
<feature type="transmembrane region" description="Helical" evidence="1">
    <location>
        <begin position="6"/>
        <end position="25"/>
    </location>
</feature>
<evidence type="ECO:0000313" key="2">
    <source>
        <dbReference type="EMBL" id="GMB87044.1"/>
    </source>
</evidence>
<gene>
    <name evidence="2" type="ORF">ME0900_14170</name>
</gene>
<keyword evidence="1" id="KW-1133">Transmembrane helix</keyword>
<feature type="transmembrane region" description="Helical" evidence="1">
    <location>
        <begin position="152"/>
        <end position="170"/>
    </location>
</feature>
<dbReference type="AlphaFoldDB" id="A0AAV5PD32"/>
<sequence>MNSLFLVNLLIGCGMLLSGFKQLPVTFSWRKLAVIFLASGSLLLVEGMLVRKVFETALVLFVIAVLYLLLGLAGLVMMFVKKDRQAFTSADWRDFAAVLIISALMAFYFLRDAAFDLSSMLLPEAMFLAGLLLVSWAVKAEKMPDTQKISELLLRDFCFVYLFAWVAWYGNLAGQNLAAGSLCLLPN</sequence>
<feature type="transmembrane region" description="Helical" evidence="1">
    <location>
        <begin position="56"/>
        <end position="80"/>
    </location>
</feature>
<feature type="transmembrane region" description="Helical" evidence="1">
    <location>
        <begin position="122"/>
        <end position="140"/>
    </location>
</feature>
<feature type="transmembrane region" description="Helical" evidence="1">
    <location>
        <begin position="32"/>
        <end position="50"/>
    </location>
</feature>
<keyword evidence="1" id="KW-0472">Membrane</keyword>
<proteinExistence type="predicted"/>
<evidence type="ECO:0000256" key="1">
    <source>
        <dbReference type="SAM" id="Phobius"/>
    </source>
</evidence>
<comment type="caution">
    <text evidence="2">The sequence shown here is derived from an EMBL/GenBank/DDBJ whole genome shotgun (WGS) entry which is preliminary data.</text>
</comment>
<dbReference type="Proteomes" id="UP001165243">
    <property type="component" value="Unassembled WGS sequence"/>
</dbReference>
<organism evidence="2 3">
    <name type="scientific">Lactobacillus delbrueckii subsp. bulgaricus</name>
    <dbReference type="NCBI Taxonomy" id="1585"/>
    <lineage>
        <taxon>Bacteria</taxon>
        <taxon>Bacillati</taxon>
        <taxon>Bacillota</taxon>
        <taxon>Bacilli</taxon>
        <taxon>Lactobacillales</taxon>
        <taxon>Lactobacillaceae</taxon>
        <taxon>Lactobacillus</taxon>
    </lineage>
</organism>
<dbReference type="RefSeq" id="WP_035175832.1">
    <property type="nucleotide sequence ID" value="NZ_BSWJ01000034.1"/>
</dbReference>
<feature type="transmembrane region" description="Helical" evidence="1">
    <location>
        <begin position="92"/>
        <end position="110"/>
    </location>
</feature>
<dbReference type="EMBL" id="BSWK01000021">
    <property type="protein sequence ID" value="GMB87044.1"/>
    <property type="molecule type" value="Genomic_DNA"/>
</dbReference>
<name>A0AAV5PD32_LACDE</name>
<keyword evidence="1" id="KW-0812">Transmembrane</keyword>
<reference evidence="2" key="1">
    <citation type="submission" date="2023-04" db="EMBL/GenBank/DDBJ databases">
        <title>Draft genome sequences of Lactobacillus delbrueckii subsp. bulgaricus ME-900 and ME-901 with improved acid tolerance.</title>
        <authorList>
            <person name="Ishida T."/>
            <person name="Yamamoto E."/>
            <person name="Koizumi A."/>
            <person name="Fujiwara S."/>
            <person name="Makino S."/>
            <person name="Kano H."/>
            <person name="Kimura K."/>
        </authorList>
    </citation>
    <scope>NUCLEOTIDE SEQUENCE</scope>
    <source>
        <strain evidence="2">ME-900</strain>
    </source>
</reference>
<accession>A0AAV5PD32</accession>